<keyword evidence="6" id="KW-1185">Reference proteome</keyword>
<dbReference type="AlphaFoldDB" id="A0A0S2KDN8"/>
<evidence type="ECO:0000256" key="2">
    <source>
        <dbReference type="ARBA" id="ARBA00012528"/>
    </source>
</evidence>
<protein>
    <recommendedName>
        <fullName evidence="2">diguanylate cyclase</fullName>
        <ecNumber evidence="2">2.7.7.65</ecNumber>
    </recommendedName>
</protein>
<dbReference type="KEGG" id="pspi:PS2015_1641"/>
<dbReference type="EMBL" id="CP013189">
    <property type="protein sequence ID" value="ALO46293.1"/>
    <property type="molecule type" value="Genomic_DNA"/>
</dbReference>
<dbReference type="PANTHER" id="PTHR45138:SF9">
    <property type="entry name" value="DIGUANYLATE CYCLASE DGCM-RELATED"/>
    <property type="match status" value="1"/>
</dbReference>
<dbReference type="InterPro" id="IPR000160">
    <property type="entry name" value="GGDEF_dom"/>
</dbReference>
<evidence type="ECO:0000313" key="5">
    <source>
        <dbReference type="EMBL" id="ALO46293.1"/>
    </source>
</evidence>
<dbReference type="Proteomes" id="UP000065641">
    <property type="component" value="Chromosome"/>
</dbReference>
<feature type="domain" description="GGDEF" evidence="4">
    <location>
        <begin position="172"/>
        <end position="302"/>
    </location>
</feature>
<comment type="catalytic activity">
    <reaction evidence="3">
        <text>2 GTP = 3',3'-c-di-GMP + 2 diphosphate</text>
        <dbReference type="Rhea" id="RHEA:24898"/>
        <dbReference type="ChEBI" id="CHEBI:33019"/>
        <dbReference type="ChEBI" id="CHEBI:37565"/>
        <dbReference type="ChEBI" id="CHEBI:58805"/>
        <dbReference type="EC" id="2.7.7.65"/>
    </reaction>
</comment>
<evidence type="ECO:0000259" key="4">
    <source>
        <dbReference type="PROSITE" id="PS50887"/>
    </source>
</evidence>
<proteinExistence type="predicted"/>
<dbReference type="GO" id="GO:0043709">
    <property type="term" value="P:cell adhesion involved in single-species biofilm formation"/>
    <property type="evidence" value="ECO:0007669"/>
    <property type="project" value="TreeGrafter"/>
</dbReference>
<evidence type="ECO:0000313" key="6">
    <source>
        <dbReference type="Proteomes" id="UP000065641"/>
    </source>
</evidence>
<dbReference type="CDD" id="cd01949">
    <property type="entry name" value="GGDEF"/>
    <property type="match status" value="1"/>
</dbReference>
<evidence type="ECO:0000256" key="3">
    <source>
        <dbReference type="ARBA" id="ARBA00034247"/>
    </source>
</evidence>
<organism evidence="5 6">
    <name type="scientific">Pseudohongiella spirulinae</name>
    <dbReference type="NCBI Taxonomy" id="1249552"/>
    <lineage>
        <taxon>Bacteria</taxon>
        <taxon>Pseudomonadati</taxon>
        <taxon>Pseudomonadota</taxon>
        <taxon>Gammaproteobacteria</taxon>
        <taxon>Pseudomonadales</taxon>
        <taxon>Pseudohongiellaceae</taxon>
        <taxon>Pseudohongiella</taxon>
    </lineage>
</organism>
<dbReference type="SUPFAM" id="SSF55073">
    <property type="entry name" value="Nucleotide cyclase"/>
    <property type="match status" value="1"/>
</dbReference>
<dbReference type="InterPro" id="IPR043128">
    <property type="entry name" value="Rev_trsase/Diguanyl_cyclase"/>
</dbReference>
<dbReference type="GO" id="GO:0052621">
    <property type="term" value="F:diguanylate cyclase activity"/>
    <property type="evidence" value="ECO:0007669"/>
    <property type="project" value="UniProtKB-EC"/>
</dbReference>
<dbReference type="SMART" id="SM00267">
    <property type="entry name" value="GGDEF"/>
    <property type="match status" value="1"/>
</dbReference>
<dbReference type="EC" id="2.7.7.65" evidence="2"/>
<accession>A0A0S2KDN8</accession>
<dbReference type="NCBIfam" id="TIGR00254">
    <property type="entry name" value="GGDEF"/>
    <property type="match status" value="1"/>
</dbReference>
<dbReference type="Pfam" id="PF00990">
    <property type="entry name" value="GGDEF"/>
    <property type="match status" value="1"/>
</dbReference>
<dbReference type="FunFam" id="3.30.70.270:FF:000001">
    <property type="entry name" value="Diguanylate cyclase domain protein"/>
    <property type="match status" value="1"/>
</dbReference>
<dbReference type="PROSITE" id="PS50887">
    <property type="entry name" value="GGDEF"/>
    <property type="match status" value="1"/>
</dbReference>
<dbReference type="Gene3D" id="3.30.70.270">
    <property type="match status" value="1"/>
</dbReference>
<dbReference type="InterPro" id="IPR029787">
    <property type="entry name" value="Nucleotide_cyclase"/>
</dbReference>
<dbReference type="PANTHER" id="PTHR45138">
    <property type="entry name" value="REGULATORY COMPONENTS OF SENSORY TRANSDUCTION SYSTEM"/>
    <property type="match status" value="1"/>
</dbReference>
<reference evidence="5 6" key="1">
    <citation type="submission" date="2015-11" db="EMBL/GenBank/DDBJ databases">
        <authorList>
            <person name="Zhang Y."/>
            <person name="Guo Z."/>
        </authorList>
    </citation>
    <scope>NUCLEOTIDE SEQUENCE [LARGE SCALE GENOMIC DNA]</scope>
    <source>
        <strain evidence="5 6">KCTC 32221</strain>
    </source>
</reference>
<dbReference type="RefSeq" id="WP_058021744.1">
    <property type="nucleotide sequence ID" value="NZ_CP013189.1"/>
</dbReference>
<name>A0A0S2KDN8_9GAMM</name>
<gene>
    <name evidence="5" type="ORF">PS2015_1641</name>
</gene>
<sequence>MAVPLSTAQTIDINVARASLQEAGQDAGAGHETRYRLLSALQTTLDAERLLTIFFNEVSTLITISGLRYENESLNLQASLGNTAAHSSSYRLIIQGDQLGELTITRETRFSESELHLFEKLLGNLLCPLRNALIYQAALNASRTDALTGAGNRMALMEALEREISLARRYNQDLALLIMDVDKFKSINDEHGHAAGDRVLKELVRLIGQINRNTDQCFRYGGEEFVVLLSNTSRGGASVIGERLRSAIANMRICAENGPLQLTVSIGSASFCETDTAESLLNRADKAMYQIKQGGGNAIECV</sequence>
<dbReference type="InterPro" id="IPR050469">
    <property type="entry name" value="Diguanylate_Cyclase"/>
</dbReference>
<dbReference type="STRING" id="1249552.PS2015_1641"/>
<evidence type="ECO:0000256" key="1">
    <source>
        <dbReference type="ARBA" id="ARBA00001946"/>
    </source>
</evidence>
<dbReference type="GO" id="GO:1902201">
    <property type="term" value="P:negative regulation of bacterial-type flagellum-dependent cell motility"/>
    <property type="evidence" value="ECO:0007669"/>
    <property type="project" value="TreeGrafter"/>
</dbReference>
<comment type="cofactor">
    <cofactor evidence="1">
        <name>Mg(2+)</name>
        <dbReference type="ChEBI" id="CHEBI:18420"/>
    </cofactor>
</comment>
<dbReference type="GO" id="GO:0005886">
    <property type="term" value="C:plasma membrane"/>
    <property type="evidence" value="ECO:0007669"/>
    <property type="project" value="TreeGrafter"/>
</dbReference>